<protein>
    <submittedName>
        <fullName evidence="2">Uncharacterized protein</fullName>
    </submittedName>
</protein>
<dbReference type="OrthoDB" id="6705805at2"/>
<comment type="caution">
    <text evidence="2">The sequence shown here is derived from an EMBL/GenBank/DDBJ whole genome shotgun (WGS) entry which is preliminary data.</text>
</comment>
<dbReference type="PATRIC" id="fig|1658765.3.peg.563"/>
<feature type="region of interest" description="Disordered" evidence="1">
    <location>
        <begin position="69"/>
        <end position="91"/>
    </location>
</feature>
<accession>A0A0J7J797</accession>
<feature type="compositionally biased region" description="Basic and acidic residues" evidence="1">
    <location>
        <begin position="69"/>
        <end position="79"/>
    </location>
</feature>
<reference evidence="2 3" key="1">
    <citation type="submission" date="2015-06" db="EMBL/GenBank/DDBJ databases">
        <title>Marinobacter subterrani, a genetically tractable neutrophilic iron-oxidizing strain isolated from the Soudan Iron Mine.</title>
        <authorList>
            <person name="Bonis B.M."/>
            <person name="Gralnick J.A."/>
        </authorList>
    </citation>
    <scope>NUCLEOTIDE SEQUENCE [LARGE SCALE GENOMIC DNA]</scope>
    <source>
        <strain evidence="2 3">JG233</strain>
    </source>
</reference>
<evidence type="ECO:0000256" key="1">
    <source>
        <dbReference type="SAM" id="MobiDB-lite"/>
    </source>
</evidence>
<dbReference type="STRING" id="1658765.Msub_10571"/>
<dbReference type="RefSeq" id="WP_048494601.1">
    <property type="nucleotide sequence ID" value="NZ_LFBU01000001.1"/>
</dbReference>
<dbReference type="Proteomes" id="UP000036102">
    <property type="component" value="Unassembled WGS sequence"/>
</dbReference>
<proteinExistence type="predicted"/>
<gene>
    <name evidence="2" type="ORF">Msub_10571</name>
</gene>
<evidence type="ECO:0000313" key="2">
    <source>
        <dbReference type="EMBL" id="KMQ74388.1"/>
    </source>
</evidence>
<name>A0A0J7J797_9GAMM</name>
<dbReference type="EMBL" id="LFBU01000001">
    <property type="protein sequence ID" value="KMQ74388.1"/>
    <property type="molecule type" value="Genomic_DNA"/>
</dbReference>
<dbReference type="AlphaFoldDB" id="A0A0J7J797"/>
<evidence type="ECO:0000313" key="3">
    <source>
        <dbReference type="Proteomes" id="UP000036102"/>
    </source>
</evidence>
<organism evidence="2 3">
    <name type="scientific">Marinobacter subterrani</name>
    <dbReference type="NCBI Taxonomy" id="1658765"/>
    <lineage>
        <taxon>Bacteria</taxon>
        <taxon>Pseudomonadati</taxon>
        <taxon>Pseudomonadota</taxon>
        <taxon>Gammaproteobacteria</taxon>
        <taxon>Pseudomonadales</taxon>
        <taxon>Marinobacteraceae</taxon>
        <taxon>Marinobacter</taxon>
    </lineage>
</organism>
<keyword evidence="3" id="KW-1185">Reference proteome</keyword>
<sequence length="152" mass="16994">MALQGEKLTQAIEHELMLMLASGYEEAPITPAALHKRLVSKTIIKGKLSSLSSRRPLIDRYANLQMERSGIKSARDKNSAKQGRTRAGYKQRYEESQLEIRALKSKLDGNISTIIDLVRHLESTSPVPVEKLLAPHLLEAYVERNGASSKEK</sequence>